<dbReference type="SUPFAM" id="SSF52091">
    <property type="entry name" value="SpoIIaa-like"/>
    <property type="match status" value="1"/>
</dbReference>
<reference evidence="8" key="1">
    <citation type="journal article" date="2019" name="Int. J. Syst. Evol. Microbiol.">
        <title>The Global Catalogue of Microorganisms (GCM) 10K type strain sequencing project: providing services to taxonomists for standard genome sequencing and annotation.</title>
        <authorList>
            <consortium name="The Broad Institute Genomics Platform"/>
            <consortium name="The Broad Institute Genome Sequencing Center for Infectious Disease"/>
            <person name="Wu L."/>
            <person name="Ma J."/>
        </authorList>
    </citation>
    <scope>NUCLEOTIDE SEQUENCE [LARGE SCALE GENOMIC DNA]</scope>
    <source>
        <strain evidence="8">JCM 17021</strain>
    </source>
</reference>
<proteinExistence type="predicted"/>
<evidence type="ECO:0000256" key="5">
    <source>
        <dbReference type="SAM" id="Phobius"/>
    </source>
</evidence>
<dbReference type="EMBL" id="BAABCN010000004">
    <property type="protein sequence ID" value="GAA3878192.1"/>
    <property type="molecule type" value="Genomic_DNA"/>
</dbReference>
<evidence type="ECO:0000256" key="1">
    <source>
        <dbReference type="ARBA" id="ARBA00004141"/>
    </source>
</evidence>
<evidence type="ECO:0000313" key="7">
    <source>
        <dbReference type="EMBL" id="GAA3878192.1"/>
    </source>
</evidence>
<feature type="transmembrane region" description="Helical" evidence="5">
    <location>
        <begin position="145"/>
        <end position="163"/>
    </location>
</feature>
<feature type="transmembrane region" description="Helical" evidence="5">
    <location>
        <begin position="338"/>
        <end position="358"/>
    </location>
</feature>
<accession>A0ABP7KI55</accession>
<comment type="caution">
    <text evidence="7">The sequence shown here is derived from an EMBL/GenBank/DDBJ whole genome shotgun (WGS) entry which is preliminary data.</text>
</comment>
<protein>
    <submittedName>
        <fullName evidence="7">Solute carrier family 26 protein</fullName>
    </submittedName>
</protein>
<feature type="transmembrane region" description="Helical" evidence="5">
    <location>
        <begin position="221"/>
        <end position="244"/>
    </location>
</feature>
<keyword evidence="4 5" id="KW-0472">Membrane</keyword>
<feature type="transmembrane region" description="Helical" evidence="5">
    <location>
        <begin position="188"/>
        <end position="209"/>
    </location>
</feature>
<feature type="transmembrane region" description="Helical" evidence="5">
    <location>
        <begin position="63"/>
        <end position="84"/>
    </location>
</feature>
<keyword evidence="2 5" id="KW-0812">Transmembrane</keyword>
<evidence type="ECO:0000256" key="4">
    <source>
        <dbReference type="ARBA" id="ARBA00023136"/>
    </source>
</evidence>
<evidence type="ECO:0000256" key="2">
    <source>
        <dbReference type="ARBA" id="ARBA00022692"/>
    </source>
</evidence>
<dbReference type="InterPro" id="IPR036513">
    <property type="entry name" value="STAS_dom_sf"/>
</dbReference>
<dbReference type="Gene3D" id="3.30.750.24">
    <property type="entry name" value="STAS domain"/>
    <property type="match status" value="1"/>
</dbReference>
<evidence type="ECO:0000259" key="6">
    <source>
        <dbReference type="PROSITE" id="PS50801"/>
    </source>
</evidence>
<dbReference type="PANTHER" id="PTHR11814">
    <property type="entry name" value="SULFATE TRANSPORTER"/>
    <property type="match status" value="1"/>
</dbReference>
<dbReference type="InterPro" id="IPR011547">
    <property type="entry name" value="SLC26A/SulP_dom"/>
</dbReference>
<feature type="transmembrane region" description="Helical" evidence="5">
    <location>
        <begin position="116"/>
        <end position="133"/>
    </location>
</feature>
<dbReference type="PROSITE" id="PS50801">
    <property type="entry name" value="STAS"/>
    <property type="match status" value="1"/>
</dbReference>
<feature type="transmembrane region" description="Helical" evidence="5">
    <location>
        <begin position="264"/>
        <end position="284"/>
    </location>
</feature>
<dbReference type="Pfam" id="PF00916">
    <property type="entry name" value="Sulfate_transp"/>
    <property type="match status" value="1"/>
</dbReference>
<feature type="domain" description="STAS" evidence="6">
    <location>
        <begin position="432"/>
        <end position="547"/>
    </location>
</feature>
<feature type="transmembrane region" description="Helical" evidence="5">
    <location>
        <begin position="91"/>
        <end position="110"/>
    </location>
</feature>
<dbReference type="Proteomes" id="UP001501803">
    <property type="component" value="Unassembled WGS sequence"/>
</dbReference>
<name>A0ABP7KI55_9MICO</name>
<evidence type="ECO:0000313" key="8">
    <source>
        <dbReference type="Proteomes" id="UP001501803"/>
    </source>
</evidence>
<comment type="subcellular location">
    <subcellularLocation>
        <location evidence="1">Membrane</location>
        <topology evidence="1">Multi-pass membrane protein</topology>
    </subcellularLocation>
</comment>
<evidence type="ECO:0000256" key="3">
    <source>
        <dbReference type="ARBA" id="ARBA00022989"/>
    </source>
</evidence>
<gene>
    <name evidence="7" type="ORF">GCM10022381_20770</name>
</gene>
<organism evidence="7 8">
    <name type="scientific">Leifsonia kafniensis</name>
    <dbReference type="NCBI Taxonomy" id="475957"/>
    <lineage>
        <taxon>Bacteria</taxon>
        <taxon>Bacillati</taxon>
        <taxon>Actinomycetota</taxon>
        <taxon>Actinomycetes</taxon>
        <taxon>Micrococcales</taxon>
        <taxon>Microbacteriaceae</taxon>
        <taxon>Leifsonia</taxon>
    </lineage>
</organism>
<keyword evidence="8" id="KW-1185">Reference proteome</keyword>
<sequence length="547" mass="56662">MTHPPDTARPSGTRVRRAWLVPTLVGYKPAWIGRDALAGLSAGAVVIPQAMAYSTIANLPVQIGLYTCMVPMLVYALIGGSAAMSVSTTSTIATLTATTLVTAGVAAGSQDALNDLVTLTVIVGIILVVARVLKLGSLVENISEATMIGIKVGVGATVAVGQLPKLLGVETNFSGHGFIRSIVATIEAIPNANLATVVLSASSIAVLLLMSRFTPRLPGPLIVVVAGILLAAFTGIVSIGVGLIPPVPSGLPTPVIPTFQDTGAMIPGALAIAVMAFLESASVARGIRQAGDPQVDSDRELLATGAANFIGAFFQSMPAAGGFSQSAVNQKAGARSQLATMVTVVLAVAVALFLGPVLRLLPQATLASIVFVAVIGLIDVKSLRRLARLSPVEFWIALVTAVVGLTVGLLPAVAVGVVLTLVMVLHELNRPRVDVLSSQPGKLALKLDSPLYTANVLSTIRALQGEIDTAGRPARVVLDVSVLRILTVMVIDSFTDFDREMAGLGVELHFAGLPDAALERARKTAWWQAVEESHRAHASVEEALSEE</sequence>
<feature type="transmembrane region" description="Helical" evidence="5">
    <location>
        <begin position="364"/>
        <end position="380"/>
    </location>
</feature>
<dbReference type="InterPro" id="IPR002645">
    <property type="entry name" value="STAS_dom"/>
</dbReference>
<dbReference type="InterPro" id="IPR001902">
    <property type="entry name" value="SLC26A/SulP_fam"/>
</dbReference>
<dbReference type="RefSeq" id="WP_345065885.1">
    <property type="nucleotide sequence ID" value="NZ_BAABCN010000004.1"/>
</dbReference>
<feature type="transmembrane region" description="Helical" evidence="5">
    <location>
        <begin position="392"/>
        <end position="425"/>
    </location>
</feature>
<keyword evidence="3 5" id="KW-1133">Transmembrane helix</keyword>